<dbReference type="PANTHER" id="PTHR43133">
    <property type="entry name" value="RNA POLYMERASE ECF-TYPE SIGMA FACTO"/>
    <property type="match status" value="1"/>
</dbReference>
<reference evidence="9 11" key="2">
    <citation type="submission" date="2023-10" db="EMBL/GenBank/DDBJ databases">
        <title>To unveil natural product biosynthetic capacity in Pseudoalteromonas.</title>
        <authorList>
            <person name="Wang J."/>
        </authorList>
    </citation>
    <scope>NUCLEOTIDE SEQUENCE [LARGE SCALE GENOMIC DNA]</scope>
    <source>
        <strain evidence="9 11">DSM 15914</strain>
    </source>
</reference>
<dbReference type="InterPro" id="IPR014284">
    <property type="entry name" value="RNA_pol_sigma-70_dom"/>
</dbReference>
<evidence type="ECO:0000313" key="11">
    <source>
        <dbReference type="Proteomes" id="UP001304419"/>
    </source>
</evidence>
<keyword evidence="4" id="KW-0804">Transcription</keyword>
<evidence type="ECO:0000256" key="5">
    <source>
        <dbReference type="SAM" id="MobiDB-lite"/>
    </source>
</evidence>
<organism evidence="8 10">
    <name type="scientific">Pseudoalteromonas maricaloris</name>
    <dbReference type="NCBI Taxonomy" id="184924"/>
    <lineage>
        <taxon>Bacteria</taxon>
        <taxon>Pseudomonadati</taxon>
        <taxon>Pseudomonadota</taxon>
        <taxon>Gammaproteobacteria</taxon>
        <taxon>Alteromonadales</taxon>
        <taxon>Pseudoalteromonadaceae</taxon>
        <taxon>Pseudoalteromonas</taxon>
    </lineage>
</organism>
<dbReference type="GO" id="GO:0003677">
    <property type="term" value="F:DNA binding"/>
    <property type="evidence" value="ECO:0007669"/>
    <property type="project" value="InterPro"/>
</dbReference>
<feature type="region of interest" description="Disordered" evidence="5">
    <location>
        <begin position="99"/>
        <end position="124"/>
    </location>
</feature>
<dbReference type="Proteomes" id="UP001304419">
    <property type="component" value="Chromosome 2"/>
</dbReference>
<dbReference type="Gene3D" id="1.10.10.10">
    <property type="entry name" value="Winged helix-like DNA-binding domain superfamily/Winged helix DNA-binding domain"/>
    <property type="match status" value="1"/>
</dbReference>
<evidence type="ECO:0000256" key="2">
    <source>
        <dbReference type="ARBA" id="ARBA00023015"/>
    </source>
</evidence>
<keyword evidence="2" id="KW-0805">Transcription regulation</keyword>
<proteinExistence type="inferred from homology"/>
<dbReference type="PANTHER" id="PTHR43133:SF63">
    <property type="entry name" value="RNA POLYMERASE SIGMA FACTOR FECI-RELATED"/>
    <property type="match status" value="1"/>
</dbReference>
<dbReference type="NCBIfam" id="TIGR02937">
    <property type="entry name" value="sigma70-ECF"/>
    <property type="match status" value="1"/>
</dbReference>
<dbReference type="EMBL" id="WEIA01000003">
    <property type="protein sequence ID" value="NLR21091.1"/>
    <property type="molecule type" value="Genomic_DNA"/>
</dbReference>
<comment type="similarity">
    <text evidence="1">Belongs to the sigma-70 factor family. ECF subfamily.</text>
</comment>
<dbReference type="Proteomes" id="UP000646877">
    <property type="component" value="Unassembled WGS sequence"/>
</dbReference>
<dbReference type="SUPFAM" id="SSF88659">
    <property type="entry name" value="Sigma3 and sigma4 domains of RNA polymerase sigma factors"/>
    <property type="match status" value="1"/>
</dbReference>
<dbReference type="InterPro" id="IPR013249">
    <property type="entry name" value="RNA_pol_sigma70_r4_t2"/>
</dbReference>
<keyword evidence="3" id="KW-0731">Sigma factor</keyword>
<dbReference type="SUPFAM" id="SSF88946">
    <property type="entry name" value="Sigma2 domain of RNA polymerase sigma factors"/>
    <property type="match status" value="1"/>
</dbReference>
<evidence type="ECO:0000259" key="6">
    <source>
        <dbReference type="Pfam" id="PF04542"/>
    </source>
</evidence>
<evidence type="ECO:0000313" key="9">
    <source>
        <dbReference type="EMBL" id="WOX30673.1"/>
    </source>
</evidence>
<keyword evidence="11" id="KW-1185">Reference proteome</keyword>
<evidence type="ECO:0000256" key="4">
    <source>
        <dbReference type="ARBA" id="ARBA00023163"/>
    </source>
</evidence>
<reference evidence="8" key="1">
    <citation type="submission" date="2019-10" db="EMBL/GenBank/DDBJ databases">
        <authorList>
            <person name="Paulsen S."/>
        </authorList>
    </citation>
    <scope>NUCLEOTIDE SEQUENCE</scope>
    <source>
        <strain evidence="8">LMG 19692</strain>
    </source>
</reference>
<dbReference type="InterPro" id="IPR007627">
    <property type="entry name" value="RNA_pol_sigma70_r2"/>
</dbReference>
<name>A0A8I2H6J2_9GAMM</name>
<dbReference type="Pfam" id="PF08281">
    <property type="entry name" value="Sigma70_r4_2"/>
    <property type="match status" value="1"/>
</dbReference>
<dbReference type="InterPro" id="IPR039425">
    <property type="entry name" value="RNA_pol_sigma-70-like"/>
</dbReference>
<dbReference type="Pfam" id="PF04542">
    <property type="entry name" value="Sigma70_r2"/>
    <property type="match status" value="1"/>
</dbReference>
<evidence type="ECO:0000256" key="3">
    <source>
        <dbReference type="ARBA" id="ARBA00023082"/>
    </source>
</evidence>
<evidence type="ECO:0000313" key="8">
    <source>
        <dbReference type="EMBL" id="NLR21091.1"/>
    </source>
</evidence>
<evidence type="ECO:0000313" key="10">
    <source>
        <dbReference type="Proteomes" id="UP000646877"/>
    </source>
</evidence>
<dbReference type="InterPro" id="IPR036388">
    <property type="entry name" value="WH-like_DNA-bd_sf"/>
</dbReference>
<gene>
    <name evidence="8" type="ORF">F9Y85_07130</name>
    <name evidence="9" type="ORF">R5H13_22595</name>
</gene>
<feature type="domain" description="RNA polymerase sigma factor 70 region 4 type 2" evidence="7">
    <location>
        <begin position="132"/>
        <end position="183"/>
    </location>
</feature>
<feature type="domain" description="RNA polymerase sigma-70 region 2" evidence="6">
    <location>
        <begin position="39"/>
        <end position="98"/>
    </location>
</feature>
<dbReference type="GO" id="GO:0006352">
    <property type="term" value="P:DNA-templated transcription initiation"/>
    <property type="evidence" value="ECO:0007669"/>
    <property type="project" value="InterPro"/>
</dbReference>
<dbReference type="AlphaFoldDB" id="A0A8I2H6J2"/>
<dbReference type="EMBL" id="CP137579">
    <property type="protein sequence ID" value="WOX30673.1"/>
    <property type="molecule type" value="Genomic_DNA"/>
</dbReference>
<dbReference type="GO" id="GO:0016987">
    <property type="term" value="F:sigma factor activity"/>
    <property type="evidence" value="ECO:0007669"/>
    <property type="project" value="UniProtKB-KW"/>
</dbReference>
<sequence>MPPLLSFKRKAVDTTTAAANDDLARRQQVEELFLKQQQKLIRHIMGKGLDKREAEDVAQEAFVKLLGLEQDNVSNYIAAYLYKIATNLAIDKLRRKARSPFDDREHDSDQMPQPCASANPEQNHHNQELLKEMEKSLASLPDKCRLAFLLYKIRGQSYEEIALTLQISPSMVRKYVLRAVRHCYQQLQHEL</sequence>
<dbReference type="Gene3D" id="1.10.1740.10">
    <property type="match status" value="1"/>
</dbReference>
<accession>A0A8I2H6J2</accession>
<feature type="compositionally biased region" description="Basic and acidic residues" evidence="5">
    <location>
        <begin position="99"/>
        <end position="109"/>
    </location>
</feature>
<dbReference type="InterPro" id="IPR013325">
    <property type="entry name" value="RNA_pol_sigma_r2"/>
</dbReference>
<dbReference type="RefSeq" id="WP_010603864.1">
    <property type="nucleotide sequence ID" value="NZ_CBCSDF010000017.1"/>
</dbReference>
<evidence type="ECO:0000256" key="1">
    <source>
        <dbReference type="ARBA" id="ARBA00010641"/>
    </source>
</evidence>
<dbReference type="InterPro" id="IPR013324">
    <property type="entry name" value="RNA_pol_sigma_r3/r4-like"/>
</dbReference>
<evidence type="ECO:0000259" key="7">
    <source>
        <dbReference type="Pfam" id="PF08281"/>
    </source>
</evidence>
<protein>
    <submittedName>
        <fullName evidence="8">RNA polymerase sigma factor</fullName>
    </submittedName>
</protein>